<feature type="transmembrane region" description="Helical" evidence="1">
    <location>
        <begin position="57"/>
        <end position="77"/>
    </location>
</feature>
<evidence type="ECO:0000256" key="1">
    <source>
        <dbReference type="SAM" id="Phobius"/>
    </source>
</evidence>
<evidence type="ECO:0000313" key="2">
    <source>
        <dbReference type="EMBL" id="EFX41450.1"/>
    </source>
</evidence>
<dbReference type="AlphaFoldDB" id="E7G585"/>
<dbReference type="InterPro" id="IPR007418">
    <property type="entry name" value="DUF474"/>
</dbReference>
<gene>
    <name evidence="2" type="ORF">HSUHS5_1168</name>
</gene>
<proteinExistence type="predicted"/>
<reference evidence="2 3" key="1">
    <citation type="journal article" date="2011" name="Vet. Res.">
        <title>Genome sequence of Helicobacter suis supports its role in gastric pathology.</title>
        <authorList>
            <person name="Vermoote M."/>
            <person name="Vandekerckhove T.T."/>
            <person name="Flahou B."/>
            <person name="Pasmans F."/>
            <person name="Smet A."/>
            <person name="De Groote D."/>
            <person name="Van Criekinge W."/>
            <person name="Ducatelle R."/>
            <person name="Haesebrouck F."/>
        </authorList>
    </citation>
    <scope>NUCLEOTIDE SEQUENCE [LARGE SCALE GENOMIC DNA]</scope>
    <source>
        <strain evidence="2 3">HS5</strain>
    </source>
</reference>
<keyword evidence="1" id="KW-0812">Transmembrane</keyword>
<dbReference type="PIRSF" id="PIRSF015875">
    <property type="entry name" value="UCP015875"/>
    <property type="match status" value="1"/>
</dbReference>
<organism evidence="2 3">
    <name type="scientific">Helicobacter suis HS5</name>
    <dbReference type="NCBI Taxonomy" id="710394"/>
    <lineage>
        <taxon>Bacteria</taxon>
        <taxon>Pseudomonadati</taxon>
        <taxon>Campylobacterota</taxon>
        <taxon>Epsilonproteobacteria</taxon>
        <taxon>Campylobacterales</taxon>
        <taxon>Helicobacteraceae</taxon>
        <taxon>Helicobacter</taxon>
    </lineage>
</organism>
<evidence type="ECO:0000313" key="3">
    <source>
        <dbReference type="Proteomes" id="UP000054093"/>
    </source>
</evidence>
<accession>E7G585</accession>
<dbReference type="Proteomes" id="UP000054093">
    <property type="component" value="Unassembled WGS sequence"/>
</dbReference>
<dbReference type="EMBL" id="ADHO01000259">
    <property type="protein sequence ID" value="EFX41450.1"/>
    <property type="molecule type" value="Genomic_DNA"/>
</dbReference>
<comment type="caution">
    <text evidence="2">The sequence shown here is derived from an EMBL/GenBank/DDBJ whole genome shotgun (WGS) entry which is preliminary data.</text>
</comment>
<feature type="transmembrane region" description="Helical" evidence="1">
    <location>
        <begin position="92"/>
        <end position="112"/>
    </location>
</feature>
<feature type="transmembrane region" description="Helical" evidence="1">
    <location>
        <begin position="6"/>
        <end position="26"/>
    </location>
</feature>
<keyword evidence="1" id="KW-0472">Membrane</keyword>
<feature type="transmembrane region" description="Helical" evidence="1">
    <location>
        <begin position="124"/>
        <end position="144"/>
    </location>
</feature>
<sequence length="146" mass="16093">MMAAIYPYVLIVHLICAIIFIGYLFFDVVIFPNVKRLFGEEIAQKASQGISQRAIKIMPLCVLLLLITGGMMVSQYMGGDKGFFSTPFQKLLMLKIFLACLIFAMVGTALTCKFLGKPNPLGSIIHPAVLTLGALIIICAKLMWFV</sequence>
<protein>
    <recommendedName>
        <fullName evidence="4">Translocation protein, low temperature</fullName>
    </recommendedName>
</protein>
<keyword evidence="1" id="KW-1133">Transmembrane helix</keyword>
<evidence type="ECO:0008006" key="4">
    <source>
        <dbReference type="Google" id="ProtNLM"/>
    </source>
</evidence>
<name>E7G585_9HELI</name>